<evidence type="ECO:0000313" key="1">
    <source>
        <dbReference type="EMBL" id="RNI37480.1"/>
    </source>
</evidence>
<dbReference type="EMBL" id="RJJR01000005">
    <property type="protein sequence ID" value="RNI37480.1"/>
    <property type="molecule type" value="Genomic_DNA"/>
</dbReference>
<accession>A0A3M9NI76</accession>
<comment type="caution">
    <text evidence="1">The sequence shown here is derived from an EMBL/GenBank/DDBJ whole genome shotgun (WGS) entry which is preliminary data.</text>
</comment>
<protein>
    <recommendedName>
        <fullName evidence="3">Glycosyltransferase</fullName>
    </recommendedName>
</protein>
<evidence type="ECO:0000313" key="2">
    <source>
        <dbReference type="Proteomes" id="UP000267223"/>
    </source>
</evidence>
<dbReference type="Proteomes" id="UP000267223">
    <property type="component" value="Unassembled WGS sequence"/>
</dbReference>
<name>A0A3M9NI76_9BACT</name>
<gene>
    <name evidence="1" type="ORF">EFY79_08790</name>
</gene>
<sequence>MKRVDLQNKRIFYLGPVYFDYDKYLIKKLNQLGANVTPFELHLNTIGLKFIRKFKPSELESYKKNYYDKALSKSNYDYVLVRHGFQLPPSFYQQLRKTNPNARFINFHWDSLKPNYDYRPILSCFDKVFSFDYKDCATHKEVQYLPLYYIDEYSKVQSNGNKNKNDILFIGAWRNTERYNLVKKTEKICEQADLKFSHYLYQPLWTYFVSIKEGIVPKEVRFKKLSPREIIRLFSISNTIIDFPSSFQTGLTIRTFEALAAGKKLITTNKNIITEPFYNPEMINIVELDNFKLDIDFIKSNPKLSLKEKIKDYSLENYIYKLLDE</sequence>
<dbReference type="AlphaFoldDB" id="A0A3M9NI76"/>
<organism evidence="1 2">
    <name type="scientific">Hanamia caeni</name>
    <dbReference type="NCBI Taxonomy" id="2294116"/>
    <lineage>
        <taxon>Bacteria</taxon>
        <taxon>Pseudomonadati</taxon>
        <taxon>Bacteroidota</taxon>
        <taxon>Chitinophagia</taxon>
        <taxon>Chitinophagales</taxon>
        <taxon>Chitinophagaceae</taxon>
        <taxon>Hanamia</taxon>
    </lineage>
</organism>
<dbReference type="RefSeq" id="WP_123120322.1">
    <property type="nucleotide sequence ID" value="NZ_RJJR01000005.1"/>
</dbReference>
<keyword evidence="2" id="KW-1185">Reference proteome</keyword>
<reference evidence="1 2" key="1">
    <citation type="submission" date="2018-11" db="EMBL/GenBank/DDBJ databases">
        <title>Draft genome sequence of Ferruginibacter sp. BO-59.</title>
        <authorList>
            <person name="Im W.T."/>
        </authorList>
    </citation>
    <scope>NUCLEOTIDE SEQUENCE [LARGE SCALE GENOMIC DNA]</scope>
    <source>
        <strain evidence="1 2">BO-59</strain>
    </source>
</reference>
<dbReference type="OrthoDB" id="3251881at2"/>
<evidence type="ECO:0008006" key="3">
    <source>
        <dbReference type="Google" id="ProtNLM"/>
    </source>
</evidence>
<proteinExistence type="predicted"/>